<feature type="chain" id="PRO_5005246852" evidence="6">
    <location>
        <begin position="22"/>
        <end position="196"/>
    </location>
</feature>
<evidence type="ECO:0000256" key="4">
    <source>
        <dbReference type="ARBA" id="ARBA00022982"/>
    </source>
</evidence>
<dbReference type="PROSITE" id="PS00196">
    <property type="entry name" value="COPPER_BLUE"/>
    <property type="match status" value="1"/>
</dbReference>
<gene>
    <name evidence="8" type="ORF">PL75_04120</name>
</gene>
<dbReference type="PANTHER" id="PTHR38439">
    <property type="entry name" value="AURACYANIN-B"/>
    <property type="match status" value="1"/>
</dbReference>
<keyword evidence="9" id="KW-1185">Reference proteome</keyword>
<accession>A0A0J0YSP1</accession>
<dbReference type="GO" id="GO:0009055">
    <property type="term" value="F:electron transfer activity"/>
    <property type="evidence" value="ECO:0007669"/>
    <property type="project" value="InterPro"/>
</dbReference>
<evidence type="ECO:0000256" key="6">
    <source>
        <dbReference type="SAM" id="SignalP"/>
    </source>
</evidence>
<dbReference type="InterPro" id="IPR050845">
    <property type="entry name" value="Cu-binding_ET"/>
</dbReference>
<dbReference type="Proteomes" id="UP000036027">
    <property type="component" value="Unassembled WGS sequence"/>
</dbReference>
<feature type="signal peptide" evidence="6">
    <location>
        <begin position="1"/>
        <end position="21"/>
    </location>
</feature>
<feature type="domain" description="Blue (type 1) copper" evidence="7">
    <location>
        <begin position="69"/>
        <end position="194"/>
    </location>
</feature>
<evidence type="ECO:0000313" key="9">
    <source>
        <dbReference type="Proteomes" id="UP000036027"/>
    </source>
</evidence>
<dbReference type="AlphaFoldDB" id="A0A0J0YSP1"/>
<keyword evidence="4" id="KW-0249">Electron transport</keyword>
<evidence type="ECO:0000256" key="5">
    <source>
        <dbReference type="ARBA" id="ARBA00023008"/>
    </source>
</evidence>
<dbReference type="NCBIfam" id="TIGR02695">
    <property type="entry name" value="azurin"/>
    <property type="match status" value="1"/>
</dbReference>
<comment type="subcellular location">
    <subcellularLocation>
        <location evidence="1">Cell outer membrane</location>
        <topology evidence="1">Lipid-anchor</topology>
    </subcellularLocation>
</comment>
<dbReference type="InterPro" id="IPR028871">
    <property type="entry name" value="BlueCu_1_BS"/>
</dbReference>
<dbReference type="InterPro" id="IPR008972">
    <property type="entry name" value="Cupredoxin"/>
</dbReference>
<keyword evidence="6" id="KW-0732">Signal</keyword>
<keyword evidence="3" id="KW-0479">Metal-binding</keyword>
<name>A0A0J0YSP1_9NEIS</name>
<keyword evidence="5" id="KW-0186">Copper</keyword>
<dbReference type="GO" id="GO:0005507">
    <property type="term" value="F:copper ion binding"/>
    <property type="evidence" value="ECO:0007669"/>
    <property type="project" value="InterPro"/>
</dbReference>
<dbReference type="InterPro" id="IPR000923">
    <property type="entry name" value="BlueCu_1"/>
</dbReference>
<dbReference type="Pfam" id="PF00127">
    <property type="entry name" value="Copper-bind"/>
    <property type="match status" value="1"/>
</dbReference>
<evidence type="ECO:0000256" key="1">
    <source>
        <dbReference type="ARBA" id="ARBA00004459"/>
    </source>
</evidence>
<dbReference type="SUPFAM" id="SSF49503">
    <property type="entry name" value="Cupredoxins"/>
    <property type="match status" value="1"/>
</dbReference>
<evidence type="ECO:0000313" key="8">
    <source>
        <dbReference type="EMBL" id="KLT73107.1"/>
    </source>
</evidence>
<protein>
    <submittedName>
        <fullName evidence="8">Membrane protein</fullName>
    </submittedName>
</protein>
<proteinExistence type="predicted"/>
<evidence type="ECO:0000259" key="7">
    <source>
        <dbReference type="Pfam" id="PF00127"/>
    </source>
</evidence>
<dbReference type="Gene3D" id="2.60.40.420">
    <property type="entry name" value="Cupredoxins - blue copper proteins"/>
    <property type="match status" value="1"/>
</dbReference>
<dbReference type="InterPro" id="IPR014068">
    <property type="entry name" value="Azurin"/>
</dbReference>
<dbReference type="PANTHER" id="PTHR38439:SF2">
    <property type="entry name" value="OUTER MEMBRANE PROTEIN H.8"/>
    <property type="match status" value="1"/>
</dbReference>
<dbReference type="PROSITE" id="PS51257">
    <property type="entry name" value="PROKAR_LIPOPROTEIN"/>
    <property type="match status" value="1"/>
</dbReference>
<evidence type="ECO:0000256" key="3">
    <source>
        <dbReference type="ARBA" id="ARBA00022723"/>
    </source>
</evidence>
<dbReference type="STRING" id="1470200.PL75_04120"/>
<evidence type="ECO:0000256" key="2">
    <source>
        <dbReference type="ARBA" id="ARBA00022448"/>
    </source>
</evidence>
<sequence length="196" mass="19680">MKVYLAMISAAALGLAACSQEAPKSAETAAPATEASAAASAPVAETAPASAPAAASSAVPATAAASDAACSTVVEATDAMKYNVSEINISKACPKFSITLKHVGTIPKAAMGHNLVIAKTEDVDGVVQEGAGAGADNNFIKADDTRVIAHSNLVGGGEETTITVDTGKFSAGNQYEFFCTFPGHVSMMRGKVNLTD</sequence>
<dbReference type="CDD" id="cd13922">
    <property type="entry name" value="Azurin"/>
    <property type="match status" value="1"/>
</dbReference>
<dbReference type="EMBL" id="JTDO01000005">
    <property type="protein sequence ID" value="KLT73107.1"/>
    <property type="molecule type" value="Genomic_DNA"/>
</dbReference>
<dbReference type="RefSeq" id="WP_047760658.1">
    <property type="nucleotide sequence ID" value="NZ_CP091510.1"/>
</dbReference>
<comment type="caution">
    <text evidence="8">The sequence shown here is derived from an EMBL/GenBank/DDBJ whole genome shotgun (WGS) entry which is preliminary data.</text>
</comment>
<reference evidence="8 9" key="1">
    <citation type="submission" date="2014-11" db="EMBL/GenBank/DDBJ databases">
        <title>Genome of a novel goose pathogen.</title>
        <authorList>
            <person name="Hansen C.M."/>
            <person name="Hueffer K."/>
            <person name="Choi S.C."/>
        </authorList>
    </citation>
    <scope>NUCLEOTIDE SEQUENCE [LARGE SCALE GENOMIC DNA]</scope>
    <source>
        <strain evidence="8 9">KH1503</strain>
    </source>
</reference>
<dbReference type="GO" id="GO:0009279">
    <property type="term" value="C:cell outer membrane"/>
    <property type="evidence" value="ECO:0007669"/>
    <property type="project" value="UniProtKB-SubCell"/>
</dbReference>
<dbReference type="OrthoDB" id="9814063at2"/>
<keyword evidence="2" id="KW-0813">Transport</keyword>
<organism evidence="8 9">
    <name type="scientific">Neisseria arctica</name>
    <dbReference type="NCBI Taxonomy" id="1470200"/>
    <lineage>
        <taxon>Bacteria</taxon>
        <taxon>Pseudomonadati</taxon>
        <taxon>Pseudomonadota</taxon>
        <taxon>Betaproteobacteria</taxon>
        <taxon>Neisseriales</taxon>
        <taxon>Neisseriaceae</taxon>
        <taxon>Neisseria</taxon>
    </lineage>
</organism>
<dbReference type="PATRIC" id="fig|1470200.3.peg.1967"/>